<dbReference type="RefSeq" id="WP_344629178.1">
    <property type="nucleotide sequence ID" value="NZ_BAAATJ010000002.1"/>
</dbReference>
<keyword evidence="1" id="KW-0472">Membrane</keyword>
<keyword evidence="3" id="KW-1185">Reference proteome</keyword>
<keyword evidence="1" id="KW-1133">Transmembrane helix</keyword>
<reference evidence="2 3" key="1">
    <citation type="journal article" date="2019" name="Int. J. Syst. Evol. Microbiol.">
        <title>The Global Catalogue of Microorganisms (GCM) 10K type strain sequencing project: providing services to taxonomists for standard genome sequencing and annotation.</title>
        <authorList>
            <consortium name="The Broad Institute Genomics Platform"/>
            <consortium name="The Broad Institute Genome Sequencing Center for Infectious Disease"/>
            <person name="Wu L."/>
            <person name="Ma J."/>
        </authorList>
    </citation>
    <scope>NUCLEOTIDE SEQUENCE [LARGE SCALE GENOMIC DNA]</scope>
    <source>
        <strain evidence="2 3">JCM 6921</strain>
    </source>
</reference>
<feature type="transmembrane region" description="Helical" evidence="1">
    <location>
        <begin position="51"/>
        <end position="78"/>
    </location>
</feature>
<evidence type="ECO:0000313" key="3">
    <source>
        <dbReference type="Proteomes" id="UP001500058"/>
    </source>
</evidence>
<organism evidence="2 3">
    <name type="scientific">Streptomyces glaucosporus</name>
    <dbReference type="NCBI Taxonomy" id="284044"/>
    <lineage>
        <taxon>Bacteria</taxon>
        <taxon>Bacillati</taxon>
        <taxon>Actinomycetota</taxon>
        <taxon>Actinomycetes</taxon>
        <taxon>Kitasatosporales</taxon>
        <taxon>Streptomycetaceae</taxon>
        <taxon>Streptomyces</taxon>
    </lineage>
</organism>
<keyword evidence="1" id="KW-0812">Transmembrane</keyword>
<dbReference type="EMBL" id="BAAATJ010000002">
    <property type="protein sequence ID" value="GAA2385801.1"/>
    <property type="molecule type" value="Genomic_DNA"/>
</dbReference>
<comment type="caution">
    <text evidence="2">The sequence shown here is derived from an EMBL/GenBank/DDBJ whole genome shotgun (WGS) entry which is preliminary data.</text>
</comment>
<evidence type="ECO:0000256" key="1">
    <source>
        <dbReference type="SAM" id="Phobius"/>
    </source>
</evidence>
<gene>
    <name evidence="2" type="ORF">GCM10010420_05490</name>
</gene>
<accession>A0ABN3HR26</accession>
<evidence type="ECO:0000313" key="2">
    <source>
        <dbReference type="EMBL" id="GAA2385801.1"/>
    </source>
</evidence>
<proteinExistence type="predicted"/>
<feature type="transmembrane region" description="Helical" evidence="1">
    <location>
        <begin position="84"/>
        <end position="107"/>
    </location>
</feature>
<name>A0ABN3HR26_9ACTN</name>
<protein>
    <submittedName>
        <fullName evidence="2">Phage holin family protein</fullName>
    </submittedName>
</protein>
<dbReference type="Pfam" id="PF07332">
    <property type="entry name" value="Phage_holin_3_6"/>
    <property type="match status" value="1"/>
</dbReference>
<sequence length="140" mass="14832">MSTMHRTDGHKPGSERSIGELVALATAQMSQLVREELQLAKMEMAEKGKRAGLGGGLLGGAAMVSLFAVASGVTAAIAGLSVVWPVWLSALVVMAVLFAVAGLMAYLGREEVRRAGPAKPERAIRGVHDDLDEIRARVRR</sequence>
<dbReference type="Proteomes" id="UP001500058">
    <property type="component" value="Unassembled WGS sequence"/>
</dbReference>
<dbReference type="InterPro" id="IPR009937">
    <property type="entry name" value="Phage_holin_3_6"/>
</dbReference>